<proteinExistence type="predicted"/>
<feature type="compositionally biased region" description="Pro residues" evidence="1">
    <location>
        <begin position="10"/>
        <end position="24"/>
    </location>
</feature>
<dbReference type="Proteomes" id="UP000199039">
    <property type="component" value="Unassembled WGS sequence"/>
</dbReference>
<name>A0A1G6XI86_9MICO</name>
<evidence type="ECO:0000313" key="3">
    <source>
        <dbReference type="EMBL" id="SDD77919.1"/>
    </source>
</evidence>
<keyword evidence="2" id="KW-1133">Transmembrane helix</keyword>
<keyword evidence="2" id="KW-0472">Membrane</keyword>
<reference evidence="3 4" key="1">
    <citation type="submission" date="2016-09" db="EMBL/GenBank/DDBJ databases">
        <authorList>
            <person name="Capua I."/>
            <person name="De Benedictis P."/>
            <person name="Joannis T."/>
            <person name="Lombin L.H."/>
            <person name="Cattoli G."/>
        </authorList>
    </citation>
    <scope>NUCLEOTIDE SEQUENCE [LARGE SCALE GENOMIC DNA]</scope>
    <source>
        <strain evidence="3 4">ISLP-3</strain>
    </source>
</reference>
<protein>
    <recommendedName>
        <fullName evidence="5">Phosphodiester glycosidase domain-containing protein</fullName>
    </recommendedName>
</protein>
<dbReference type="RefSeq" id="WP_093186610.1">
    <property type="nucleotide sequence ID" value="NZ_FMYH01000011.1"/>
</dbReference>
<keyword evidence="2" id="KW-0812">Transmembrane</keyword>
<sequence>MTSPSTVLPAPLPDDPNSPLTPPPPRRKTRSPRRRRWTRVVVAILVLVFLAVGTSYARALTYPGSATWQERSVEWVRDHGGNSVVNSIENWYYTRHAPTNASPSAAALPAWAQGSRLSVVASHPSAAGGGPAAIRALPGATALAGEGTWVSGRVDAAGSPAVYTTIFQPDPAHASVVAAAAWMRSSDTTAHLVAGTLQPDGHSWPGNAQVAPADVPALVATFNSGWKVKDIRGGFYLDGRTGARLVDGEASAVIDDQGHISVGQWGRDFTMSSHVRAVRQNLQLVVDAGAPVDGLTANGNGRWGNSKNQLQYTARSGLGVTASGDLVYIAGTAMNLQTLATAMVDAGIVRGMELDIHSNLQSFATWTPSASATTMTPVKLLPSMQRPADRYLAPDQRDFFYLTLR</sequence>
<dbReference type="EMBL" id="FMYH01000011">
    <property type="protein sequence ID" value="SDD77919.1"/>
    <property type="molecule type" value="Genomic_DNA"/>
</dbReference>
<evidence type="ECO:0008006" key="5">
    <source>
        <dbReference type="Google" id="ProtNLM"/>
    </source>
</evidence>
<evidence type="ECO:0000256" key="1">
    <source>
        <dbReference type="SAM" id="MobiDB-lite"/>
    </source>
</evidence>
<feature type="region of interest" description="Disordered" evidence="1">
    <location>
        <begin position="1"/>
        <end position="33"/>
    </location>
</feature>
<accession>A0A1G6XI86</accession>
<dbReference type="OrthoDB" id="141240at2"/>
<organism evidence="3 4">
    <name type="scientific">Sanguibacter gelidistatuariae</name>
    <dbReference type="NCBI Taxonomy" id="1814289"/>
    <lineage>
        <taxon>Bacteria</taxon>
        <taxon>Bacillati</taxon>
        <taxon>Actinomycetota</taxon>
        <taxon>Actinomycetes</taxon>
        <taxon>Micrococcales</taxon>
        <taxon>Sanguibacteraceae</taxon>
        <taxon>Sanguibacter</taxon>
    </lineage>
</organism>
<dbReference type="AlphaFoldDB" id="A0A1G6XI86"/>
<dbReference type="STRING" id="1814289.SAMN05216410_0150"/>
<evidence type="ECO:0000313" key="4">
    <source>
        <dbReference type="Proteomes" id="UP000199039"/>
    </source>
</evidence>
<evidence type="ECO:0000256" key="2">
    <source>
        <dbReference type="SAM" id="Phobius"/>
    </source>
</evidence>
<feature type="transmembrane region" description="Helical" evidence="2">
    <location>
        <begin position="37"/>
        <end position="57"/>
    </location>
</feature>
<keyword evidence="4" id="KW-1185">Reference proteome</keyword>
<gene>
    <name evidence="3" type="ORF">SAMN05216410_0150</name>
</gene>